<feature type="compositionally biased region" description="Basic and acidic residues" evidence="2">
    <location>
        <begin position="34"/>
        <end position="57"/>
    </location>
</feature>
<feature type="compositionally biased region" description="Low complexity" evidence="2">
    <location>
        <begin position="58"/>
        <end position="88"/>
    </location>
</feature>
<feature type="coiled-coil region" evidence="1">
    <location>
        <begin position="387"/>
        <end position="432"/>
    </location>
</feature>
<sequence length="618" mass="61352">MAADKGKPGKNQGSGPQRSGSYSGGARKPVTIDLEAKEVNKAAAEGKENSKKADEKSSGGASPGPGAKAATSPSATSQSASASASKPGTASASSGKTADTKPDAAKEAAKPAETKAPPSSAATSAASASASAGKDTPKGVGGDKQDKPADAKAADAKTATSSTKPDEKAAAASGVKSGTDTAAKAEDKAKGAPAASALPSPKTEQKAEQKEGVGFGKLIAAGVIGAVLVAGGGYALNRAGVLNLSAQSVSEDMRAALEAAQTRVETLENRIAELAQSASSGGEPSEAMSALQTRVSALEESASSAGSEAGEAVSGEIESLKTGLAELRRFVSSGSAGESAGLAALEKRQQDTAATQGEISSRLDALAPEIETLKALPGQIETLGSTLDEQSKTIASLSQTLNTATEANKQALAGLQESVTALQSDLAEVKSRLEPIESRLGDATARETAARAIAVSSLSSAVDEGRPYETQLAAVKGVLPADTDLSALQEHAAGGIPTRASLTAQFPAVARAMTAALDQPPQDGDLVDSFLSNARSLVSVRTPGESDAATPAAAIGRMEARVGAGDFKGAIAAYGELPENVQAAGADWVAAAKARVAADVLVAKVTDSVLKELAKSGS</sequence>
<name>A0A7X3LTP0_9HYPH</name>
<feature type="compositionally biased region" description="Low complexity" evidence="2">
    <location>
        <begin position="296"/>
        <end position="315"/>
    </location>
</feature>
<keyword evidence="1" id="KW-0175">Coiled coil</keyword>
<evidence type="ECO:0008006" key="5">
    <source>
        <dbReference type="Google" id="ProtNLM"/>
    </source>
</evidence>
<keyword evidence="4" id="KW-1185">Reference proteome</keyword>
<evidence type="ECO:0000256" key="1">
    <source>
        <dbReference type="SAM" id="Coils"/>
    </source>
</evidence>
<reference evidence="3 4" key="1">
    <citation type="submission" date="2019-12" db="EMBL/GenBank/DDBJ databases">
        <authorList>
            <person name="Li M."/>
        </authorList>
    </citation>
    <scope>NUCLEOTIDE SEQUENCE [LARGE SCALE GENOMIC DNA]</scope>
    <source>
        <strain evidence="3 4">GBMRC 2046</strain>
    </source>
</reference>
<dbReference type="AlphaFoldDB" id="A0A7X3LTP0"/>
<feature type="compositionally biased region" description="Basic and acidic residues" evidence="2">
    <location>
        <begin position="98"/>
        <end position="113"/>
    </location>
</feature>
<proteinExistence type="predicted"/>
<evidence type="ECO:0000313" key="3">
    <source>
        <dbReference type="EMBL" id="MXN64883.1"/>
    </source>
</evidence>
<protein>
    <recommendedName>
        <fullName evidence="5">Inner membrane protein</fullName>
    </recommendedName>
</protein>
<organism evidence="3 4">
    <name type="scientific">Stappia sediminis</name>
    <dbReference type="NCBI Taxonomy" id="2692190"/>
    <lineage>
        <taxon>Bacteria</taxon>
        <taxon>Pseudomonadati</taxon>
        <taxon>Pseudomonadota</taxon>
        <taxon>Alphaproteobacteria</taxon>
        <taxon>Hyphomicrobiales</taxon>
        <taxon>Stappiaceae</taxon>
        <taxon>Stappia</taxon>
    </lineage>
</organism>
<dbReference type="Proteomes" id="UP000433101">
    <property type="component" value="Unassembled WGS sequence"/>
</dbReference>
<feature type="compositionally biased region" description="Basic and acidic residues" evidence="2">
    <location>
        <begin position="135"/>
        <end position="155"/>
    </location>
</feature>
<evidence type="ECO:0000256" key="2">
    <source>
        <dbReference type="SAM" id="MobiDB-lite"/>
    </source>
</evidence>
<feature type="region of interest" description="Disordered" evidence="2">
    <location>
        <begin position="276"/>
        <end position="315"/>
    </location>
</feature>
<dbReference type="Gene3D" id="1.10.287.510">
    <property type="entry name" value="Helix hairpin bin"/>
    <property type="match status" value="1"/>
</dbReference>
<dbReference type="EMBL" id="WUMV01000003">
    <property type="protein sequence ID" value="MXN64883.1"/>
    <property type="molecule type" value="Genomic_DNA"/>
</dbReference>
<comment type="caution">
    <text evidence="3">The sequence shown here is derived from an EMBL/GenBank/DDBJ whole genome shotgun (WGS) entry which is preliminary data.</text>
</comment>
<feature type="region of interest" description="Disordered" evidence="2">
    <location>
        <begin position="1"/>
        <end position="210"/>
    </location>
</feature>
<dbReference type="RefSeq" id="WP_160775121.1">
    <property type="nucleotide sequence ID" value="NZ_WUMV01000003.1"/>
</dbReference>
<accession>A0A7X3LTP0</accession>
<feature type="compositionally biased region" description="Polar residues" evidence="2">
    <location>
        <begin position="11"/>
        <end position="21"/>
    </location>
</feature>
<gene>
    <name evidence="3" type="ORF">GR183_08180</name>
</gene>
<feature type="compositionally biased region" description="Low complexity" evidence="2">
    <location>
        <begin position="114"/>
        <end position="132"/>
    </location>
</feature>
<evidence type="ECO:0000313" key="4">
    <source>
        <dbReference type="Proteomes" id="UP000433101"/>
    </source>
</evidence>